<dbReference type="Proteomes" id="UP001139158">
    <property type="component" value="Unassembled WGS sequence"/>
</dbReference>
<dbReference type="Gene3D" id="1.10.287.1080">
    <property type="entry name" value="MazG-like"/>
    <property type="match status" value="2"/>
</dbReference>
<comment type="caution">
    <text evidence="2">The sequence shown here is derived from an EMBL/GenBank/DDBJ whole genome shotgun (WGS) entry which is preliminary data.</text>
</comment>
<dbReference type="CDD" id="cd11528">
    <property type="entry name" value="NTP-PPase_MazG_Nterm"/>
    <property type="match status" value="1"/>
</dbReference>
<dbReference type="GO" id="GO:0047429">
    <property type="term" value="F:nucleoside triphosphate diphosphatase activity"/>
    <property type="evidence" value="ECO:0007669"/>
    <property type="project" value="TreeGrafter"/>
</dbReference>
<dbReference type="Pfam" id="PF03819">
    <property type="entry name" value="MazG"/>
    <property type="match status" value="1"/>
</dbReference>
<dbReference type="GO" id="GO:0006203">
    <property type="term" value="P:dGTP catabolic process"/>
    <property type="evidence" value="ECO:0007669"/>
    <property type="project" value="TreeGrafter"/>
</dbReference>
<gene>
    <name evidence="2" type="ORF">LJ757_05885</name>
</gene>
<dbReference type="AlphaFoldDB" id="A0A9X1MC39"/>
<accession>A0A9X1MC39</accession>
<reference evidence="2" key="1">
    <citation type="submission" date="2021-10" db="EMBL/GenBank/DDBJ databases">
        <title>Novel species in genus Arthrobacter.</title>
        <authorList>
            <person name="Liu Y."/>
        </authorList>
    </citation>
    <scope>NUCLEOTIDE SEQUENCE</scope>
    <source>
        <strain evidence="2">Zg-Y453</strain>
    </source>
</reference>
<sequence length="230" mass="24687">MASEASGNGDLGQAFARLAQVIALLRERCPWTGALTHESLLEYLLEEAYEVIEAVETGHTGAADAAELSGELGDVLFQVLLHARLQEEAGHFSIADVVESLTRKMIRRNPHVFKADGTLTEATTEDQTEIERAWDAVKKTEKPHRASPFDGIPASLPALALAAKAQSRARRAGLSVPAADATVPAWDGEEELGGLLFETVRQATERGLDPEAALRAAVRRFTAAAPPVTE</sequence>
<dbReference type="InterPro" id="IPR048015">
    <property type="entry name" value="NTP-PPase_MazG-like_N"/>
</dbReference>
<dbReference type="GO" id="GO:0046061">
    <property type="term" value="P:dATP catabolic process"/>
    <property type="evidence" value="ECO:0007669"/>
    <property type="project" value="TreeGrafter"/>
</dbReference>
<dbReference type="EMBL" id="JAJFZV010000004">
    <property type="protein sequence ID" value="MCC3297333.1"/>
    <property type="molecule type" value="Genomic_DNA"/>
</dbReference>
<dbReference type="InterPro" id="IPR011551">
    <property type="entry name" value="NTP_PyrPHydrolase_MazG"/>
</dbReference>
<keyword evidence="3" id="KW-1185">Reference proteome</keyword>
<organism evidence="2 3">
    <name type="scientific">Arthrobacter caoxuetaonis</name>
    <dbReference type="NCBI Taxonomy" id="2886935"/>
    <lineage>
        <taxon>Bacteria</taxon>
        <taxon>Bacillati</taxon>
        <taxon>Actinomycetota</taxon>
        <taxon>Actinomycetes</taxon>
        <taxon>Micrococcales</taxon>
        <taxon>Micrococcaceae</taxon>
        <taxon>Arthrobacter</taxon>
    </lineage>
</organism>
<dbReference type="InterPro" id="IPR004518">
    <property type="entry name" value="MazG-like_dom"/>
</dbReference>
<dbReference type="SUPFAM" id="SSF101386">
    <property type="entry name" value="all-alpha NTP pyrophosphatases"/>
    <property type="match status" value="1"/>
</dbReference>
<dbReference type="RefSeq" id="WP_227895193.1">
    <property type="nucleotide sequence ID" value="NZ_CP099466.1"/>
</dbReference>
<dbReference type="GO" id="GO:0046076">
    <property type="term" value="P:dTTP catabolic process"/>
    <property type="evidence" value="ECO:0007669"/>
    <property type="project" value="TreeGrafter"/>
</dbReference>
<dbReference type="GO" id="GO:0046081">
    <property type="term" value="P:dUTP catabolic process"/>
    <property type="evidence" value="ECO:0007669"/>
    <property type="project" value="TreeGrafter"/>
</dbReference>
<proteinExistence type="predicted"/>
<evidence type="ECO:0000313" key="3">
    <source>
        <dbReference type="Proteomes" id="UP001139158"/>
    </source>
</evidence>
<dbReference type="PANTHER" id="PTHR30522:SF0">
    <property type="entry name" value="NUCLEOSIDE TRIPHOSPHATE PYROPHOSPHOHYDROLASE"/>
    <property type="match status" value="1"/>
</dbReference>
<dbReference type="GO" id="GO:0046047">
    <property type="term" value="P:TTP catabolic process"/>
    <property type="evidence" value="ECO:0007669"/>
    <property type="project" value="TreeGrafter"/>
</dbReference>
<evidence type="ECO:0000259" key="1">
    <source>
        <dbReference type="Pfam" id="PF03819"/>
    </source>
</evidence>
<dbReference type="GO" id="GO:0046052">
    <property type="term" value="P:UTP catabolic process"/>
    <property type="evidence" value="ECO:0007669"/>
    <property type="project" value="TreeGrafter"/>
</dbReference>
<protein>
    <submittedName>
        <fullName evidence="2">Nucleotide pyrophosphohydrolase</fullName>
    </submittedName>
</protein>
<evidence type="ECO:0000313" key="2">
    <source>
        <dbReference type="EMBL" id="MCC3297333.1"/>
    </source>
</evidence>
<feature type="domain" description="NTP pyrophosphohydrolase MazG-like" evidence="1">
    <location>
        <begin position="36"/>
        <end position="113"/>
    </location>
</feature>
<name>A0A9X1MC39_9MICC</name>
<dbReference type="PANTHER" id="PTHR30522">
    <property type="entry name" value="NUCLEOSIDE TRIPHOSPHATE PYROPHOSPHOHYDROLASE"/>
    <property type="match status" value="1"/>
</dbReference>